<keyword evidence="3" id="KW-0819">tRNA processing</keyword>
<dbReference type="InterPro" id="IPR016155">
    <property type="entry name" value="Mopterin_synth/thiamin_S_b"/>
</dbReference>
<dbReference type="EMBL" id="CP104013">
    <property type="protein sequence ID" value="UYP47236.1"/>
    <property type="molecule type" value="Genomic_DNA"/>
</dbReference>
<proteinExistence type="predicted"/>
<name>A0ABY6HXE1_9ARCH</name>
<keyword evidence="2" id="KW-1017">Isopeptide bond</keyword>
<keyword evidence="6" id="KW-1185">Reference proteome</keyword>
<evidence type="ECO:0000256" key="3">
    <source>
        <dbReference type="ARBA" id="ARBA00022694"/>
    </source>
</evidence>
<dbReference type="InterPro" id="IPR015221">
    <property type="entry name" value="Urm1"/>
</dbReference>
<evidence type="ECO:0000256" key="1">
    <source>
        <dbReference type="ARBA" id="ARBA00022490"/>
    </source>
</evidence>
<gene>
    <name evidence="5" type="ORF">NEF87_003521</name>
</gene>
<keyword evidence="1" id="KW-0963">Cytoplasm</keyword>
<dbReference type="CDD" id="cd17040">
    <property type="entry name" value="Ubl_MoaD_like"/>
    <property type="match status" value="1"/>
</dbReference>
<keyword evidence="4" id="KW-0833">Ubl conjugation pathway</keyword>
<evidence type="ECO:0000256" key="4">
    <source>
        <dbReference type="ARBA" id="ARBA00022786"/>
    </source>
</evidence>
<protein>
    <recommendedName>
        <fullName evidence="7">MoaD/ThiS family protein</fullName>
    </recommendedName>
</protein>
<dbReference type="SUPFAM" id="SSF54285">
    <property type="entry name" value="MoaD/ThiS"/>
    <property type="match status" value="1"/>
</dbReference>
<dbReference type="InterPro" id="IPR012675">
    <property type="entry name" value="Beta-grasp_dom_sf"/>
</dbReference>
<dbReference type="Proteomes" id="UP001208689">
    <property type="component" value="Chromosome"/>
</dbReference>
<organism evidence="5 6">
    <name type="scientific">Candidatus Lokiarchaeum ossiferum</name>
    <dbReference type="NCBI Taxonomy" id="2951803"/>
    <lineage>
        <taxon>Archaea</taxon>
        <taxon>Promethearchaeati</taxon>
        <taxon>Promethearchaeota</taxon>
        <taxon>Promethearchaeia</taxon>
        <taxon>Promethearchaeales</taxon>
        <taxon>Promethearchaeaceae</taxon>
        <taxon>Candidatus Lokiarchaeum</taxon>
    </lineage>
</organism>
<reference evidence="5" key="1">
    <citation type="submission" date="2022-09" db="EMBL/GenBank/DDBJ databases">
        <title>Actin cytoskeleton and complex cell architecture in an #Asgard archaeon.</title>
        <authorList>
            <person name="Ponce Toledo R.I."/>
            <person name="Schleper C."/>
            <person name="Rodrigues Oliveira T."/>
            <person name="Wollweber F."/>
            <person name="Xu J."/>
            <person name="Rittmann S."/>
            <person name="Klingl A."/>
            <person name="Pilhofer M."/>
        </authorList>
    </citation>
    <scope>NUCLEOTIDE SEQUENCE</scope>
    <source>
        <strain evidence="5">B-35</strain>
    </source>
</reference>
<dbReference type="Gene3D" id="3.10.20.30">
    <property type="match status" value="1"/>
</dbReference>
<evidence type="ECO:0000313" key="6">
    <source>
        <dbReference type="Proteomes" id="UP001208689"/>
    </source>
</evidence>
<evidence type="ECO:0008006" key="7">
    <source>
        <dbReference type="Google" id="ProtNLM"/>
    </source>
</evidence>
<accession>A0ABY6HXE1</accession>
<dbReference type="Pfam" id="PF09138">
    <property type="entry name" value="Urm1"/>
    <property type="match status" value="1"/>
</dbReference>
<evidence type="ECO:0000256" key="2">
    <source>
        <dbReference type="ARBA" id="ARBA00022499"/>
    </source>
</evidence>
<evidence type="ECO:0000313" key="5">
    <source>
        <dbReference type="EMBL" id="UYP47236.1"/>
    </source>
</evidence>
<sequence length="104" mass="11603">MAEIVEKSMIQVKVIFYSSLKNTVGQDHVVLPFPKNTTLQSVLEKVQQDYFSPKNEFILKETTKQLEVGLICLVDDVDISIAGGLARQLQKDRTITLITSLHGG</sequence>